<evidence type="ECO:0000256" key="2">
    <source>
        <dbReference type="ARBA" id="ARBA00022475"/>
    </source>
</evidence>
<dbReference type="GO" id="GO:0005886">
    <property type="term" value="C:plasma membrane"/>
    <property type="evidence" value="ECO:0007669"/>
    <property type="project" value="UniProtKB-SubCell"/>
</dbReference>
<dbReference type="RefSeq" id="WP_114088622.1">
    <property type="nucleotide sequence ID" value="NZ_JPWH01000009.1"/>
</dbReference>
<accession>A0A367X8C4</accession>
<feature type="transmembrane region" description="Helical" evidence="7">
    <location>
        <begin position="216"/>
        <end position="238"/>
    </location>
</feature>
<evidence type="ECO:0000256" key="7">
    <source>
        <dbReference type="RuleBase" id="RU369079"/>
    </source>
</evidence>
<dbReference type="EMBL" id="JPWH01000009">
    <property type="protein sequence ID" value="RCK49827.1"/>
    <property type="molecule type" value="Genomic_DNA"/>
</dbReference>
<gene>
    <name evidence="9" type="ORF">TH25_12450</name>
</gene>
<dbReference type="OrthoDB" id="9790209at2"/>
<feature type="transmembrane region" description="Helical" evidence="7">
    <location>
        <begin position="97"/>
        <end position="124"/>
    </location>
</feature>
<feature type="transmembrane region" description="Helical" evidence="7">
    <location>
        <begin position="136"/>
        <end position="163"/>
    </location>
</feature>
<evidence type="ECO:0000256" key="4">
    <source>
        <dbReference type="ARBA" id="ARBA00022692"/>
    </source>
</evidence>
<protein>
    <recommendedName>
        <fullName evidence="7">TRAP transporter large permease protein</fullName>
    </recommendedName>
</protein>
<dbReference type="PANTHER" id="PTHR33362:SF5">
    <property type="entry name" value="C4-DICARBOXYLATE TRAP TRANSPORTER LARGE PERMEASE PROTEIN DCTM"/>
    <property type="match status" value="1"/>
</dbReference>
<feature type="transmembrane region" description="Helical" evidence="7">
    <location>
        <begin position="244"/>
        <end position="260"/>
    </location>
</feature>
<evidence type="ECO:0000256" key="3">
    <source>
        <dbReference type="ARBA" id="ARBA00022519"/>
    </source>
</evidence>
<keyword evidence="6 7" id="KW-0472">Membrane</keyword>
<feature type="transmembrane region" description="Helical" evidence="7">
    <location>
        <begin position="169"/>
        <end position="195"/>
    </location>
</feature>
<sequence>MEVILAFGLLIGLILGGFWVQFSVSTAGLFYIWLLNGFSGWKALGLVSWGAANSFTLAAIPLFVFMAEILLGSGLSARLYNGVAPFFRWLPGGLLHTNIAGCGIFAAISGGSAPTAAAMSTVALPELSERGYNRRIVAGSLAAGGTLGILIPPSITMIIYATFTETSIAHLFAAGLVPGILLALAYMGFIMLRVWRNPSLVPVERTVSSPGELRRAACDILPFLLLIVVVLGSIYGGLATPTEAGAIGVVGALMIATLYRRMSKNMITEAISRTLRMSGNILFIVFTSMIFAYATALSGVGDHLAHWLEASGYSKFVFLLMIMVVFTILGCFMEGLGMIAIIVPVIFPALMAMGVDPVWFGVFVVILVELGQLTPPLGVILFVVASSSNKVTVEDVALGVAPFFGIIFLFILLLIAVPEIALWFPSWSLGG</sequence>
<keyword evidence="4 7" id="KW-0812">Transmembrane</keyword>
<reference evidence="9 10" key="1">
    <citation type="submission" date="2014-07" db="EMBL/GenBank/DDBJ databases">
        <title>Draft genome sequence of Thalassospira profundimaris S25-3-2.</title>
        <authorList>
            <person name="Lai Q."/>
            <person name="Shao Z."/>
        </authorList>
    </citation>
    <scope>NUCLEOTIDE SEQUENCE [LARGE SCALE GENOMIC DNA]</scope>
    <source>
        <strain evidence="9 10">S25-3-2</strain>
    </source>
</reference>
<comment type="function">
    <text evidence="7">Part of the tripartite ATP-independent periplasmic (TRAP) transport system.</text>
</comment>
<comment type="subunit">
    <text evidence="7">The complex comprises the extracytoplasmic solute receptor protein and the two transmembrane proteins.</text>
</comment>
<comment type="subcellular location">
    <subcellularLocation>
        <location evidence="1 7">Cell inner membrane</location>
        <topology evidence="1 7">Multi-pass membrane protein</topology>
    </subcellularLocation>
</comment>
<dbReference type="PANTHER" id="PTHR33362">
    <property type="entry name" value="SIALIC ACID TRAP TRANSPORTER PERMEASE PROTEIN SIAT-RELATED"/>
    <property type="match status" value="1"/>
</dbReference>
<dbReference type="AlphaFoldDB" id="A0A367X8C4"/>
<feature type="domain" description="TRAP C4-dicarboxylate transport system permease DctM subunit" evidence="8">
    <location>
        <begin position="7"/>
        <end position="420"/>
    </location>
</feature>
<dbReference type="Pfam" id="PF06808">
    <property type="entry name" value="DctM"/>
    <property type="match status" value="1"/>
</dbReference>
<comment type="similarity">
    <text evidence="7">Belongs to the TRAP transporter large permease family.</text>
</comment>
<feature type="transmembrane region" description="Helical" evidence="7">
    <location>
        <begin position="6"/>
        <end position="34"/>
    </location>
</feature>
<evidence type="ECO:0000256" key="1">
    <source>
        <dbReference type="ARBA" id="ARBA00004429"/>
    </source>
</evidence>
<evidence type="ECO:0000313" key="9">
    <source>
        <dbReference type="EMBL" id="RCK49827.1"/>
    </source>
</evidence>
<dbReference type="PIRSF" id="PIRSF006066">
    <property type="entry name" value="HI0050"/>
    <property type="match status" value="1"/>
</dbReference>
<evidence type="ECO:0000259" key="8">
    <source>
        <dbReference type="Pfam" id="PF06808"/>
    </source>
</evidence>
<comment type="caution">
    <text evidence="9">The sequence shown here is derived from an EMBL/GenBank/DDBJ whole genome shotgun (WGS) entry which is preliminary data.</text>
</comment>
<proteinExistence type="inferred from homology"/>
<keyword evidence="5 7" id="KW-1133">Transmembrane helix</keyword>
<dbReference type="GO" id="GO:0022857">
    <property type="term" value="F:transmembrane transporter activity"/>
    <property type="evidence" value="ECO:0007669"/>
    <property type="project" value="UniProtKB-UniRule"/>
</dbReference>
<keyword evidence="3 7" id="KW-0997">Cell inner membrane</keyword>
<dbReference type="Proteomes" id="UP000252517">
    <property type="component" value="Unassembled WGS sequence"/>
</dbReference>
<organism evidence="9 10">
    <name type="scientific">Thalassospira profundimaris</name>
    <dbReference type="NCBI Taxonomy" id="502049"/>
    <lineage>
        <taxon>Bacteria</taxon>
        <taxon>Pseudomonadati</taxon>
        <taxon>Pseudomonadota</taxon>
        <taxon>Alphaproteobacteria</taxon>
        <taxon>Rhodospirillales</taxon>
        <taxon>Thalassospiraceae</taxon>
        <taxon>Thalassospira</taxon>
    </lineage>
</organism>
<keyword evidence="7" id="KW-0813">Transport</keyword>
<feature type="transmembrane region" description="Helical" evidence="7">
    <location>
        <begin position="281"/>
        <end position="300"/>
    </location>
</feature>
<evidence type="ECO:0000256" key="6">
    <source>
        <dbReference type="ARBA" id="ARBA00023136"/>
    </source>
</evidence>
<dbReference type="InterPro" id="IPR010656">
    <property type="entry name" value="DctM"/>
</dbReference>
<feature type="transmembrane region" description="Helical" evidence="7">
    <location>
        <begin position="312"/>
        <end position="329"/>
    </location>
</feature>
<dbReference type="InterPro" id="IPR004681">
    <property type="entry name" value="TRAP_DctM"/>
</dbReference>
<evidence type="ECO:0000256" key="5">
    <source>
        <dbReference type="ARBA" id="ARBA00022989"/>
    </source>
</evidence>
<feature type="transmembrane region" description="Helical" evidence="7">
    <location>
        <begin position="359"/>
        <end position="384"/>
    </location>
</feature>
<feature type="transmembrane region" description="Helical" evidence="7">
    <location>
        <begin position="396"/>
        <end position="424"/>
    </location>
</feature>
<feature type="transmembrane region" description="Helical" evidence="7">
    <location>
        <begin position="336"/>
        <end position="353"/>
    </location>
</feature>
<keyword evidence="2" id="KW-1003">Cell membrane</keyword>
<name>A0A367X8C4_9PROT</name>
<evidence type="ECO:0000313" key="10">
    <source>
        <dbReference type="Proteomes" id="UP000252517"/>
    </source>
</evidence>
<feature type="transmembrane region" description="Helical" evidence="7">
    <location>
        <begin position="55"/>
        <end position="77"/>
    </location>
</feature>
<dbReference type="NCBIfam" id="TIGR00786">
    <property type="entry name" value="dctM"/>
    <property type="match status" value="1"/>
</dbReference>